<feature type="region of interest" description="Disordered" evidence="1">
    <location>
        <begin position="1190"/>
        <end position="1228"/>
    </location>
</feature>
<keyword evidence="2" id="KW-0732">Signal</keyword>
<feature type="compositionally biased region" description="Polar residues" evidence="1">
    <location>
        <begin position="348"/>
        <end position="366"/>
    </location>
</feature>
<dbReference type="PANTHER" id="PTHR48148">
    <property type="entry name" value="KERATINOCYTE PROLINE-RICH PROTEIN"/>
    <property type="match status" value="1"/>
</dbReference>
<reference evidence="3" key="1">
    <citation type="submission" date="2017-09" db="EMBL/GenBank/DDBJ databases">
        <title>Contemporary evolution of a Lepidopteran species, Heliothis virescens, in response to modern agricultural practices.</title>
        <authorList>
            <person name="Fritz M.L."/>
            <person name="Deyonke A.M."/>
            <person name="Papanicolaou A."/>
            <person name="Micinski S."/>
            <person name="Westbrook J."/>
            <person name="Gould F."/>
        </authorList>
    </citation>
    <scope>NUCLEOTIDE SEQUENCE [LARGE SCALE GENOMIC DNA]</scope>
    <source>
        <strain evidence="3">HvINT-</strain>
        <tissue evidence="3">Whole body</tissue>
    </source>
</reference>
<feature type="compositionally biased region" description="Low complexity" evidence="1">
    <location>
        <begin position="842"/>
        <end position="869"/>
    </location>
</feature>
<feature type="compositionally biased region" description="Low complexity" evidence="1">
    <location>
        <begin position="917"/>
        <end position="933"/>
    </location>
</feature>
<accession>A0A2A4JB65</accession>
<comment type="caution">
    <text evidence="3">The sequence shown here is derived from an EMBL/GenBank/DDBJ whole genome shotgun (WGS) entry which is preliminary data.</text>
</comment>
<feature type="region of interest" description="Disordered" evidence="1">
    <location>
        <begin position="348"/>
        <end position="367"/>
    </location>
</feature>
<feature type="compositionally biased region" description="Polar residues" evidence="1">
    <location>
        <begin position="605"/>
        <end position="617"/>
    </location>
</feature>
<feature type="chain" id="PRO_5012381704" evidence="2">
    <location>
        <begin position="20"/>
        <end position="1423"/>
    </location>
</feature>
<feature type="compositionally biased region" description="Polar residues" evidence="1">
    <location>
        <begin position="728"/>
        <end position="762"/>
    </location>
</feature>
<proteinExistence type="predicted"/>
<feature type="compositionally biased region" description="Basic and acidic residues" evidence="1">
    <location>
        <begin position="1190"/>
        <end position="1203"/>
    </location>
</feature>
<feature type="compositionally biased region" description="Low complexity" evidence="1">
    <location>
        <begin position="763"/>
        <end position="776"/>
    </location>
</feature>
<feature type="region of interest" description="Disordered" evidence="1">
    <location>
        <begin position="967"/>
        <end position="1139"/>
    </location>
</feature>
<feature type="compositionally biased region" description="Polar residues" evidence="1">
    <location>
        <begin position="816"/>
        <end position="830"/>
    </location>
</feature>
<sequence>MAFVVKLLFVSALVYSTNGGYLNGQHQSPDSFLSSALNSPSASFAPSSSYGAPQEGSVSRPVTIQESVVDDHGPAHAEAILPGSSSLAGGHPGYPRGPSSGSLSSDLSAPAPTGNGYSDGSLLLDSNLPGPGNGNSGSLIADETLGAPRVIGTTVTVGRPDVSATRYELQSVVQNVIRRVPVEVTRHVQVAVPQPVPVPVRQEVRVPVPQPYPVQVEVVKEVPYTVYKTEHVHVDRPVPVEVVKEVPVEVVKKVHVPVDRPYEVIKKVHIPVEKHVEVPYTVWKPYPLHIIKHVTHYKKKSCCWPHEQPRCGRSQAAHILHNHEDTPPVFLISVKASLHDNVGQSFYETSQASSPSPTSEYAQSPQPDVLDGMKEIVLYLTPDQVNALQAAGAVVRPYPEDEVDFTPLEQQLTQTVKPQRGQHYQMQWNPNQNLQLNPELQNYYKLLNIQEINDNLSQTTEATIRTTEWTTTLRYRFTSTTTRPRFKEREYTTPTVPTRKASRTNYFNIDSSTERSPFHYHYENPNFRNTPSNIHTPDNSPSPPPPYNNPSFKINPGPQTNSNFHSTPSSTTTPRPSKTNYSNQNSNIEHTTHFEFYYENKKFRNTPSHITPSPSAKNTPNPYNTPTPRNTPSSEITPNPYYTPSPKSTPNPYIAPSTKIIPKFYSTPSPKYTPSPYSTPEPNSSPNFNSRPSPYNTPSRTPYSNPSPYNSPSSDSNPNPHSTPTPYKTSTRLQQSLYQPEKNPPNNYFQSNKEIQGNQYHQSPSSNPSSYSTPRSRIIPSPKTTPNPYSAPSPYKSPKRLPLSLYQPEKEKPNGYFQSSKEIQRNQYHQNPSSTPSPSPYNTPDSNNTPENTSPTPNNTPSSYSTPSPYKIPSRLPQTLYQPEEKQPNNHFQSVKVIQEDKYYQNPSSTPTPGAYNTPSSNNTPSSHNTPHPYKAPTRLPQSLYQPEEKQPNNHFQSVKVIQEDKYHQNPSSTPSPGPYNALGSNNSPIPIDTPSPSSYSTLSPYKTPTRLPQSLYQTKEKQPNNSFQSVQVIQENKYQQNPSSTPYHNTPNPYKTPTRLPPSLYQPEDKEPNNYFQSSNQYQQPVAAANQNAFSGTTGNAQQNDFTVSNTNPHEDGNVCTEETTESQQTTTPPTVQIGNRKLNKYSARNIFKSPVPRVRVQEAQESIKPQTLVEAPPSYIDQTSAPDLKSELEETTEHKEPLNTNESLSPQQEEQEVPTTPALPPLIRTPFEKEDYLSLLLAPLYKHEVISEIVSQHKDDLTRSESNVNSKLKYLTKSYLFNTKDHKADFEKLPVNFSEQIALAKHEAITRSPPVYVNENSEITETSPQYLAKTSEFPIQEPTPNPQDVVISSSSPIPIELIRQFPIEETVINIGGRNVFARTEKPFTIQTIAPFRFKHTTPESIPLSELDSPVYRPIWEH</sequence>
<feature type="compositionally biased region" description="Polar residues" evidence="1">
    <location>
        <begin position="1204"/>
        <end position="1214"/>
    </location>
</feature>
<feature type="compositionally biased region" description="Polar residues" evidence="1">
    <location>
        <begin position="526"/>
        <end position="536"/>
    </location>
</feature>
<feature type="compositionally biased region" description="Low complexity" evidence="1">
    <location>
        <begin position="93"/>
        <end position="130"/>
    </location>
</feature>
<feature type="region of interest" description="Disordered" evidence="1">
    <location>
        <begin position="903"/>
        <end position="939"/>
    </location>
</feature>
<feature type="signal peptide" evidence="2">
    <location>
        <begin position="1"/>
        <end position="19"/>
    </location>
</feature>
<feature type="compositionally biased region" description="Low complexity" evidence="1">
    <location>
        <begin position="560"/>
        <end position="580"/>
    </location>
</feature>
<feature type="compositionally biased region" description="Low complexity" evidence="1">
    <location>
        <begin position="618"/>
        <end position="632"/>
    </location>
</feature>
<gene>
    <name evidence="3" type="ORF">B5V51_4983</name>
</gene>
<feature type="region of interest" description="Disordered" evidence="1">
    <location>
        <begin position="604"/>
        <end position="875"/>
    </location>
</feature>
<feature type="compositionally biased region" description="Low complexity" evidence="1">
    <location>
        <begin position="1074"/>
        <end position="1085"/>
    </location>
</feature>
<feature type="compositionally biased region" description="Low complexity" evidence="1">
    <location>
        <begin position="985"/>
        <end position="1010"/>
    </location>
</feature>
<name>A0A2A4JB65_HELVI</name>
<evidence type="ECO:0000256" key="1">
    <source>
        <dbReference type="SAM" id="MobiDB-lite"/>
    </source>
</evidence>
<feature type="compositionally biased region" description="Low complexity" evidence="1">
    <location>
        <begin position="1127"/>
        <end position="1136"/>
    </location>
</feature>
<feature type="compositionally biased region" description="Polar residues" evidence="1">
    <location>
        <begin position="1011"/>
        <end position="1056"/>
    </location>
</feature>
<feature type="compositionally biased region" description="Basic and acidic residues" evidence="1">
    <location>
        <begin position="512"/>
        <end position="522"/>
    </location>
</feature>
<evidence type="ECO:0000313" key="3">
    <source>
        <dbReference type="EMBL" id="PCG68670.1"/>
    </source>
</evidence>
<organism evidence="3">
    <name type="scientific">Heliothis virescens</name>
    <name type="common">Tobacco budworm moth</name>
    <dbReference type="NCBI Taxonomy" id="7102"/>
    <lineage>
        <taxon>Eukaryota</taxon>
        <taxon>Metazoa</taxon>
        <taxon>Ecdysozoa</taxon>
        <taxon>Arthropoda</taxon>
        <taxon>Hexapoda</taxon>
        <taxon>Insecta</taxon>
        <taxon>Pterygota</taxon>
        <taxon>Neoptera</taxon>
        <taxon>Endopterygota</taxon>
        <taxon>Lepidoptera</taxon>
        <taxon>Glossata</taxon>
        <taxon>Ditrysia</taxon>
        <taxon>Noctuoidea</taxon>
        <taxon>Noctuidae</taxon>
        <taxon>Heliothinae</taxon>
        <taxon>Heliothis</taxon>
    </lineage>
</organism>
<feature type="compositionally biased region" description="Polar residues" evidence="1">
    <location>
        <begin position="1090"/>
        <end position="1113"/>
    </location>
</feature>
<feature type="region of interest" description="Disordered" evidence="1">
    <location>
        <begin position="484"/>
        <end position="587"/>
    </location>
</feature>
<evidence type="ECO:0000256" key="2">
    <source>
        <dbReference type="SAM" id="SignalP"/>
    </source>
</evidence>
<dbReference type="STRING" id="7102.A0A2A4JB65"/>
<dbReference type="PANTHER" id="PTHR48148:SF3">
    <property type="entry name" value="KERATINOCYTE PROLINE-RICH PROTEIN"/>
    <property type="match status" value="1"/>
</dbReference>
<feature type="region of interest" description="Disordered" evidence="1">
    <location>
        <begin position="76"/>
        <end position="140"/>
    </location>
</feature>
<feature type="compositionally biased region" description="Low complexity" evidence="1">
    <location>
        <begin position="680"/>
        <end position="727"/>
    </location>
</feature>
<protein>
    <submittedName>
        <fullName evidence="3">Uncharacterized protein</fullName>
    </submittedName>
</protein>
<dbReference type="EMBL" id="NWSH01002287">
    <property type="protein sequence ID" value="PCG68670.1"/>
    <property type="molecule type" value="Genomic_DNA"/>
</dbReference>